<comment type="caution">
    <text evidence="2">The sequence shown here is derived from an EMBL/GenBank/DDBJ whole genome shotgun (WGS) entry which is preliminary data.</text>
</comment>
<sequence>MDSRLGKLLESDMYPSHEWENASPTRPQSPFGQTAQSPVLLDPDKMAQEGIPMTGNSNEARPYTSGPCIRMMESSLGMPEES</sequence>
<dbReference type="VEuPathDB" id="FungiDB:CC77DRAFT_1067756"/>
<organism evidence="2 3">
    <name type="scientific">Alternaria alternata</name>
    <name type="common">Alternaria rot fungus</name>
    <name type="synonym">Torula alternata</name>
    <dbReference type="NCBI Taxonomy" id="5599"/>
    <lineage>
        <taxon>Eukaryota</taxon>
        <taxon>Fungi</taxon>
        <taxon>Dikarya</taxon>
        <taxon>Ascomycota</taxon>
        <taxon>Pezizomycotina</taxon>
        <taxon>Dothideomycetes</taxon>
        <taxon>Pleosporomycetidae</taxon>
        <taxon>Pleosporales</taxon>
        <taxon>Pleosporineae</taxon>
        <taxon>Pleosporaceae</taxon>
        <taxon>Alternaria</taxon>
        <taxon>Alternaria sect. Alternaria</taxon>
        <taxon>Alternaria alternata complex</taxon>
    </lineage>
</organism>
<dbReference type="Proteomes" id="UP000291422">
    <property type="component" value="Unassembled WGS sequence"/>
</dbReference>
<evidence type="ECO:0000313" key="3">
    <source>
        <dbReference type="Proteomes" id="UP000291422"/>
    </source>
</evidence>
<protein>
    <submittedName>
        <fullName evidence="2">Uncharacterized protein</fullName>
    </submittedName>
</protein>
<name>A0A4Q4M7J5_ALTAL</name>
<proteinExistence type="predicted"/>
<feature type="region of interest" description="Disordered" evidence="1">
    <location>
        <begin position="1"/>
        <end position="82"/>
    </location>
</feature>
<gene>
    <name evidence="2" type="ORF">AA0117_g13520</name>
</gene>
<accession>A0A4Q4M7J5</accession>
<reference evidence="3" key="1">
    <citation type="journal article" date="2019" name="bioRxiv">
        <title>Genomics, evolutionary history and diagnostics of the Alternaria alternata species group including apple and Asian pear pathotypes.</title>
        <authorList>
            <person name="Armitage A.D."/>
            <person name="Cockerton H.M."/>
            <person name="Sreenivasaprasad S."/>
            <person name="Woodhall J.W."/>
            <person name="Lane C.R."/>
            <person name="Harrison R.J."/>
            <person name="Clarkson J.P."/>
        </authorList>
    </citation>
    <scope>NUCLEOTIDE SEQUENCE [LARGE SCALE GENOMIC DNA]</scope>
    <source>
        <strain evidence="3">FERA 1177</strain>
    </source>
</reference>
<dbReference type="EMBL" id="PDXD01000516">
    <property type="protein sequence ID" value="RYN45347.1"/>
    <property type="molecule type" value="Genomic_DNA"/>
</dbReference>
<feature type="compositionally biased region" description="Polar residues" evidence="1">
    <location>
        <begin position="22"/>
        <end position="37"/>
    </location>
</feature>
<dbReference type="AlphaFoldDB" id="A0A4Q4M7J5"/>
<feature type="compositionally biased region" description="Basic and acidic residues" evidence="1">
    <location>
        <begin position="1"/>
        <end position="20"/>
    </location>
</feature>
<evidence type="ECO:0000256" key="1">
    <source>
        <dbReference type="SAM" id="MobiDB-lite"/>
    </source>
</evidence>
<evidence type="ECO:0000313" key="2">
    <source>
        <dbReference type="EMBL" id="RYN45347.1"/>
    </source>
</evidence>